<keyword evidence="4 7" id="KW-1133">Transmembrane helix</keyword>
<comment type="subcellular location">
    <subcellularLocation>
        <location evidence="1">Membrane</location>
        <topology evidence="1">Single-pass membrane protein</topology>
    </subcellularLocation>
</comment>
<dbReference type="SMART" id="SM00694">
    <property type="entry name" value="DysFC"/>
    <property type="match status" value="2"/>
</dbReference>
<keyword evidence="3" id="KW-0677">Repeat</keyword>
<dbReference type="Pfam" id="PF22901">
    <property type="entry name" value="dsrm_Ferlin"/>
    <property type="match status" value="2"/>
</dbReference>
<feature type="region of interest" description="Disordered" evidence="6">
    <location>
        <begin position="2120"/>
        <end position="2139"/>
    </location>
</feature>
<feature type="domain" description="C2" evidence="8">
    <location>
        <begin position="1360"/>
        <end position="1484"/>
    </location>
</feature>
<dbReference type="InterPro" id="IPR006614">
    <property type="entry name" value="Peroxin/Ferlin"/>
</dbReference>
<feature type="domain" description="C2" evidence="8">
    <location>
        <begin position="1864"/>
        <end position="2007"/>
    </location>
</feature>
<evidence type="ECO:0000256" key="6">
    <source>
        <dbReference type="SAM" id="MobiDB-lite"/>
    </source>
</evidence>
<feature type="domain" description="C2" evidence="8">
    <location>
        <begin position="1619"/>
        <end position="1742"/>
    </location>
</feature>
<evidence type="ECO:0000256" key="3">
    <source>
        <dbReference type="ARBA" id="ARBA00022737"/>
    </source>
</evidence>
<accession>A0AAD4N172</accession>
<dbReference type="GO" id="GO:0007009">
    <property type="term" value="P:plasma membrane organization"/>
    <property type="evidence" value="ECO:0007669"/>
    <property type="project" value="TreeGrafter"/>
</dbReference>
<dbReference type="PROSITE" id="PS50004">
    <property type="entry name" value="C2"/>
    <property type="match status" value="6"/>
</dbReference>
<feature type="domain" description="C2" evidence="8">
    <location>
        <begin position="1188"/>
        <end position="1320"/>
    </location>
</feature>
<dbReference type="InterPro" id="IPR037724">
    <property type="entry name" value="C2E_Ferlin"/>
</dbReference>
<gene>
    <name evidence="9" type="ORF">DdX_10840</name>
</gene>
<feature type="compositionally biased region" description="Polar residues" evidence="6">
    <location>
        <begin position="379"/>
        <end position="391"/>
    </location>
</feature>
<keyword evidence="2 7" id="KW-0812">Transmembrane</keyword>
<organism evidence="9 10">
    <name type="scientific">Ditylenchus destructor</name>
    <dbReference type="NCBI Taxonomy" id="166010"/>
    <lineage>
        <taxon>Eukaryota</taxon>
        <taxon>Metazoa</taxon>
        <taxon>Ecdysozoa</taxon>
        <taxon>Nematoda</taxon>
        <taxon>Chromadorea</taxon>
        <taxon>Rhabditida</taxon>
        <taxon>Tylenchina</taxon>
        <taxon>Tylenchomorpha</taxon>
        <taxon>Sphaerularioidea</taxon>
        <taxon>Anguinidae</taxon>
        <taxon>Anguininae</taxon>
        <taxon>Ditylenchus</taxon>
    </lineage>
</organism>
<dbReference type="Proteomes" id="UP001201812">
    <property type="component" value="Unassembled WGS sequence"/>
</dbReference>
<dbReference type="CDD" id="cd08374">
    <property type="entry name" value="C2F_Ferlin"/>
    <property type="match status" value="1"/>
</dbReference>
<dbReference type="InterPro" id="IPR037725">
    <property type="entry name" value="C2F_Ferlin"/>
</dbReference>
<evidence type="ECO:0000256" key="2">
    <source>
        <dbReference type="ARBA" id="ARBA00022692"/>
    </source>
</evidence>
<feature type="compositionally biased region" description="Acidic residues" evidence="6">
    <location>
        <begin position="395"/>
        <end position="408"/>
    </location>
</feature>
<name>A0AAD4N172_9BILA</name>
<dbReference type="SMART" id="SM01201">
    <property type="entry name" value="FerB"/>
    <property type="match status" value="1"/>
</dbReference>
<evidence type="ECO:0000256" key="1">
    <source>
        <dbReference type="ARBA" id="ARBA00004167"/>
    </source>
</evidence>
<dbReference type="EMBL" id="JAKKPZ010000027">
    <property type="protein sequence ID" value="KAI1710165.1"/>
    <property type="molecule type" value="Genomic_DNA"/>
</dbReference>
<dbReference type="InterPro" id="IPR000008">
    <property type="entry name" value="C2_dom"/>
</dbReference>
<keyword evidence="10" id="KW-1185">Reference proteome</keyword>
<protein>
    <submittedName>
        <fullName evidence="9">C2 domain-containing protein</fullName>
    </submittedName>
</protein>
<dbReference type="InterPro" id="IPR037721">
    <property type="entry name" value="Ferlin"/>
</dbReference>
<evidence type="ECO:0000256" key="4">
    <source>
        <dbReference type="ARBA" id="ARBA00022989"/>
    </source>
</evidence>
<dbReference type="InterPro" id="IPR032362">
    <property type="entry name" value="Ferlin_C"/>
</dbReference>
<proteinExistence type="predicted"/>
<dbReference type="Pfam" id="PF00168">
    <property type="entry name" value="C2"/>
    <property type="match status" value="6"/>
</dbReference>
<feature type="region of interest" description="Disordered" evidence="6">
    <location>
        <begin position="2739"/>
        <end position="2758"/>
    </location>
</feature>
<evidence type="ECO:0000256" key="5">
    <source>
        <dbReference type="ARBA" id="ARBA00023136"/>
    </source>
</evidence>
<dbReference type="SMART" id="SM00239">
    <property type="entry name" value="C2"/>
    <property type="match status" value="5"/>
</dbReference>
<feature type="domain" description="C2" evidence="8">
    <location>
        <begin position="2475"/>
        <end position="2621"/>
    </location>
</feature>
<dbReference type="Pfam" id="PF16165">
    <property type="entry name" value="Ferlin_C"/>
    <property type="match status" value="2"/>
</dbReference>
<feature type="transmembrane region" description="Helical" evidence="7">
    <location>
        <begin position="3027"/>
        <end position="3050"/>
    </location>
</feature>
<evidence type="ECO:0000313" key="10">
    <source>
        <dbReference type="Proteomes" id="UP001201812"/>
    </source>
</evidence>
<dbReference type="SUPFAM" id="SSF49562">
    <property type="entry name" value="C2 domain (Calcium/lipid-binding domain, CaLB)"/>
    <property type="match status" value="6"/>
</dbReference>
<evidence type="ECO:0000259" key="8">
    <source>
        <dbReference type="PROSITE" id="PS50004"/>
    </source>
</evidence>
<dbReference type="GO" id="GO:0016020">
    <property type="term" value="C:membrane"/>
    <property type="evidence" value="ECO:0007669"/>
    <property type="project" value="UniProtKB-SubCell"/>
</dbReference>
<dbReference type="Pfam" id="PF08150">
    <property type="entry name" value="FerB"/>
    <property type="match status" value="1"/>
</dbReference>
<dbReference type="PANTHER" id="PTHR12546">
    <property type="entry name" value="FER-1-LIKE"/>
    <property type="match status" value="1"/>
</dbReference>
<feature type="region of interest" description="Disordered" evidence="6">
    <location>
        <begin position="330"/>
        <end position="445"/>
    </location>
</feature>
<evidence type="ECO:0000256" key="7">
    <source>
        <dbReference type="SAM" id="Phobius"/>
    </source>
</evidence>
<evidence type="ECO:0000313" key="9">
    <source>
        <dbReference type="EMBL" id="KAI1710165.1"/>
    </source>
</evidence>
<comment type="caution">
    <text evidence="9">The sequence shown here is derived from an EMBL/GenBank/DDBJ whole genome shotgun (WGS) entry which is preliminary data.</text>
</comment>
<feature type="domain" description="C2" evidence="8">
    <location>
        <begin position="186"/>
        <end position="312"/>
    </location>
</feature>
<feature type="transmembrane region" description="Helical" evidence="7">
    <location>
        <begin position="7"/>
        <end position="27"/>
    </location>
</feature>
<dbReference type="GO" id="GO:0061025">
    <property type="term" value="P:membrane fusion"/>
    <property type="evidence" value="ECO:0007669"/>
    <property type="project" value="TreeGrafter"/>
</dbReference>
<dbReference type="InterPro" id="IPR055072">
    <property type="entry name" value="Ferlin_DSRM"/>
</dbReference>
<reference evidence="9" key="1">
    <citation type="submission" date="2022-01" db="EMBL/GenBank/DDBJ databases">
        <title>Genome Sequence Resource for Two Populations of Ditylenchus destructor, the Migratory Endoparasitic Phytonematode.</title>
        <authorList>
            <person name="Zhang H."/>
            <person name="Lin R."/>
            <person name="Xie B."/>
        </authorList>
    </citation>
    <scope>NUCLEOTIDE SEQUENCE</scope>
    <source>
        <strain evidence="9">BazhouSP</strain>
    </source>
</reference>
<dbReference type="InterPro" id="IPR012561">
    <property type="entry name" value="Ferlin_B-domain"/>
</dbReference>
<feature type="compositionally biased region" description="Polar residues" evidence="6">
    <location>
        <begin position="340"/>
        <end position="352"/>
    </location>
</feature>
<keyword evidence="5 7" id="KW-0472">Membrane</keyword>
<dbReference type="Gene3D" id="2.60.40.150">
    <property type="entry name" value="C2 domain"/>
    <property type="match status" value="5"/>
</dbReference>
<dbReference type="InterPro" id="IPR035892">
    <property type="entry name" value="C2_domain_sf"/>
</dbReference>
<sequence>MDRMTQNFYLVLLTSSVGSLAVLIWMFQILKFYLLKGIEQRQPQSRTIEQGRNRFISGIRMCSTKIAEPGQAKSLQSFDLNSTVSSKEIAILNKPSFGKPAADLYVKCYLNGDEKSNRTDIHYRSTDGTASFNYRLVFDVEYDIWQKMLMELVPEHIETRTLYREKDHQAMKCGNLEMFIDLFPRPLGTIPPPINIKPRRPKSFELRVAVWQVKNAILKKRSFGKPAADLYVKCYLNGDEKSNRTDIHYRSTDGTASFNYRLVFDVEYDIWQKMLVISKKRRMFRFVIDMDLVPEHIETRTLYREKDHQAMKCGNLEMFIELFPRPLGTIPPPIDKMSGDGSTDQSGNNTDTDFADNVESPKTPPYALHSDGDDVESSMADNGSTEQSDNNIDTDFADDAESDAEDDQVSNASTRSTDANVDEAASKKKVKRRKRESYSGSEESEIAPEEFVLSIGIFKLCELADSIRNIRDPTKKNVEPVKLRVEASIGKSKMMTSSQEIQGSDEHVSFNEELRLPFAYPSNAKDIRFRIYRESATKKLLNRKQLLCTEFLPLDQISREGFEEDAFLHNFGQGFINFYGPNVSKSMSSLRKRRLRHMRDGSSPGNSFCGRLLVSINGDEADTYDKKRKPSRRTIGALMSDLFFKQRSFTLFSTFYACNLLHPDYSTKNVQFVVSAGEYGNEDYFSVPVCTNRTLPTMPGYDTLQYFAMPWGNHKPVCEVPCLWEDIGYRIEQSNAILKIVDILIKCQDESIVNLGTGSQESNVWKTIKKAVDDSLAVMKQIRAKYNYHLVKKTENNNLTELDYRIEQTRYRIFEALEGKFDRLLRQTDLDVDEIVARIDDFIQILKGIANDVQISMPDVIVSMVAKNEVVAFARIPVSQIFYSSDENLRGSMCGRIQPIYLSWTPATYSKAKKNELPCVLHMKLWFGYTKQRDVFKQSQDPAEIKYFAEVFFNQKRKLLSSDWIPSDNPPPISDETGLLETTEDSIRPPYGWKFNGNWEQKRSHDMWIGPDAGRKVQIDEFFEVQKKGRDHHNELYSWLPFMKTTFYGDKLDTRTLEYAPEGWVYDKEHWRVDPHSPGDEDGWQYSKKNDFWEEDTRKLETDERDAHRYRRRRFIRTRRLMDNESQSDPEKLNRLTDGWEYSHSFSEPFHTQYQRSDKVRRRRTVREIVPQVNSYRLVMGFAQSGANTDQIECNLSPRIYEIHDQVSMFQLRVYVLWARELNISQNEVSPSYVRIFFLNECRQTLPAESSINPIFNETVVFPRVPVPGGVNALRKNSPSMVIEVFAEGKFGSELFLGRMNYAPFIISSSTNKRAEPRWFPLCFSGNKTSGSLLVCAELFQADPAIITKLAPLPPLKKDEKDRHEIPKDIRPVFAFYAIQFLCWGVRDMPRYQLFPVRSPFVQLTVGDHRETTDVIENTKKNPNFDRPLITIENVLMPKNIYYAPPISLQLHDRRSFGRKPLVGSTVIRNFVRFIQREGQSKGHSVTEIDWEPYERVMLAEDNILRKDLFNFDINSQRDLYDFTGASNVLRPTIDWWSKYYYSIGDEDNAPGYKESGLDKLVYFICALEDVDGLEHFEDFLDTFIFRKPIKNKLDDNHVVKPKKGERGQLKAKFFIHRMSKSSEVNLCEPPGIEFPGIVPCVLRVYIVRARALRSRRSTGYCDPYIMVKCGSKKIKAKKNYISDTIDPLFGQMYEMEIKIPIDRKLIVTVMDNHRLLPDREIGSTEIDLENRLLSAHRATVGLPQQFNVFGPLPWRDQLTPLQILRRHCKKMRLPVPKILESEKEDNSAIVFNGEKYQLKDIEPKIPINEDMLGRPLQRIALYILNRMELVPEHIETRTLYREKDHQAMKCGNLEMFIDLFPRPLGTIPPPINIKPRRPKSFELRVAVWQVKNAILKKRSFGKPAADLYVKCYLNGDEKSNRTDIHYRSTDGTASFNYRLVFDVEYDIWQKMLVISKKRRMFRIERLIFREYWVDSFTILGLRTNNNLSINVSEGQLFEDELGNVVYAQEKDYPCCANCIRGCLYCFKCCTSSCCRKGYNKAKKLVELPRAPVYVPDKNVGRLSLFEQKSVDAWYPFLSRDLPKEQKAKSKKNDDYDPDLQYVTGAVQLAIDLLTREEAKKDPVGKGRKKPNHSPYLPKPDRPLESRWWLTSRLKAATRICWNKCGCQTLCYAIIIIVVVLSTMPQVCLLIFTAFVLSALSIDQSWANSVVPARNSLSECRSKCPEFPMYSNMIDFFHHSISNMHISNQHQILCQMRLIFSCWYRCYPTLESYQSYRTLEDLFYSVCVERLKEMTEMQDCFNRHPKKLLEEYESCLKARGDVLPSGRLPNREIGSTEIDLENRLLSAHRATVGLPQQFNVFGPLPWRDQLTPLQILRRHCKKMRLPVPKILESEKEDNSAIVFNGEKYQLKDIEPKIPINEDMLGRPLQRIALYILNRMELVPEHIETRTLYREKDHQAMKCGNLEMFIDLFPRPLGTIPPPINIKPRRPKSFELRVAVWQVKNAILKKRSFGKPAADLYVKCYLNGDEKSNRTDIHYRSTDGTASFNYRLVFDVEYDIWQKMLVISKKRRMFRKKSKETVDPILVIQLWDNNKFKKDGLIGEFCVNLLGVEEGQLFEDELGNVVYAQEKDYPCCANCIRGCLYCFKCCTSSCCRKGYNKAKKLVELPRAPVYVPDKNVGRLSLFEQKSVDAWYPFLSRDLPKEQKAKSKKNDDYDPDLQYVTGAVQLAIDLLTREEAKKDPVGKGRKKPNHSPYLPKPDRPLESRWWLTSRLKAATRICWNKCGCQTLCYAIIIIVVVLSTMPQVCLLIFTAFVLSALSIDQSWANSVVPARNSLSECRSKCPEFPMYSNMIDFFHHPISNMHISNQHQILCQMRLIFSCWYRCYPTLESYQSYRTLEDLFYSVCVERLKEMTEMQDCFNRHPKKLLEEYESCLKARGDVLPSGRLPSDYGSANGTCRLMRYTRDCLADAYPFKCGETAATVVKALFQLSAVIHDHRKRLESGMQDGIVLEPTPEDCKALMNGAALLPYSLTAVGTLVVVSLALAAILVT</sequence>
<feature type="compositionally biased region" description="Polar residues" evidence="6">
    <location>
        <begin position="409"/>
        <end position="419"/>
    </location>
</feature>
<dbReference type="PANTHER" id="PTHR12546:SF33">
    <property type="entry name" value="SPERM VESICLE FUSION PROTEIN FER-1"/>
    <property type="match status" value="1"/>
</dbReference>
<dbReference type="CDD" id="cd04037">
    <property type="entry name" value="C2E_Ferlin"/>
    <property type="match status" value="1"/>
</dbReference>
<feature type="transmembrane region" description="Helical" evidence="7">
    <location>
        <begin position="2788"/>
        <end position="2816"/>
    </location>
</feature>